<dbReference type="PANTHER" id="PTHR12792:SF0">
    <property type="entry name" value="SEPARIN"/>
    <property type="match status" value="1"/>
</dbReference>
<evidence type="ECO:0000313" key="8">
    <source>
        <dbReference type="Proteomes" id="UP001432322"/>
    </source>
</evidence>
<dbReference type="Proteomes" id="UP001432322">
    <property type="component" value="Unassembled WGS sequence"/>
</dbReference>
<dbReference type="GO" id="GO:0005813">
    <property type="term" value="C:centrosome"/>
    <property type="evidence" value="ECO:0007669"/>
    <property type="project" value="TreeGrafter"/>
</dbReference>
<dbReference type="GO" id="GO:0051307">
    <property type="term" value="P:meiotic chromosome separation"/>
    <property type="evidence" value="ECO:0007669"/>
    <property type="project" value="TreeGrafter"/>
</dbReference>
<keyword evidence="4" id="KW-0159">Chromosome partition</keyword>
<evidence type="ECO:0000256" key="4">
    <source>
        <dbReference type="ARBA" id="ARBA00022829"/>
    </source>
</evidence>
<comment type="caution">
    <text evidence="7">The sequence shown here is derived from an EMBL/GenBank/DDBJ whole genome shotgun (WGS) entry which is preliminary data.</text>
</comment>
<dbReference type="GO" id="GO:0005737">
    <property type="term" value="C:cytoplasm"/>
    <property type="evidence" value="ECO:0007669"/>
    <property type="project" value="TreeGrafter"/>
</dbReference>
<dbReference type="Pfam" id="PF03568">
    <property type="entry name" value="Separin_C"/>
    <property type="match status" value="1"/>
</dbReference>
<dbReference type="InterPro" id="IPR030397">
    <property type="entry name" value="SEPARIN_core_dom"/>
</dbReference>
<reference evidence="7" key="1">
    <citation type="submission" date="2023-10" db="EMBL/GenBank/DDBJ databases">
        <title>Genome assembly of Pristionchus species.</title>
        <authorList>
            <person name="Yoshida K."/>
            <person name="Sommer R.J."/>
        </authorList>
    </citation>
    <scope>NUCLEOTIDE SEQUENCE</scope>
    <source>
        <strain evidence="7">RS5133</strain>
    </source>
</reference>
<sequence>SLFRRMSRSTRSSTRLPATEPLPEVKSVVQSQPTADAIIVSATEKITKLITAFVDEATAAQSEISADKSLLLHCNTVLRSVADKDGVEKLYARINESNNTYKSTKMLQEATNEWQKLVKKIPPSSLCKLTGKKRRLLCDAGRDVASSLILTGNTYAGLNILREVVDINDYDPCTASILLRWLVRNCEWEAIESLLKADKEKKKSNFMECEDLLAVCQDIVTFHRSPNVAAKETRTTKFLEIVDEMNKQEKSFQIYESQIILYTVLFIATRTGIRTSNMLDPLYCIDQAMQKAEAVLSNRWQGVIFDKPMETLKSKTDDSLGYLKCAAAVGEYYEVTRMAINEYVRCCLLREAIQFASISLCASTKLGFPVWTTQSLCQFMSIKLRSVPIKDDTVSFKYIVPMLFRKEDDGKKKKEETANCVTQITDRLKDLLPLSECVHMPSPSTSSCGCYLCVEYSFNPTFAFFCAKLALLHEEYSAGTISSLVDSLTEIRARFAPFQEKLMGKKGKPRPPSWMCDEACQCIISFLLSPNGLSMERGDAKRKNLIAVTDKMCSYSTQLCLPYRLVLRVLTRRPRLTPLHPWMITRSKMSALADISWGSTGRGSKAGTPSRGVGTPSRGTPSRSPFTPITLNTPIRKLSQKEAATEMDKKEEEDEKNDYLAHGHLLYHDWRSRLCEQLSLSSTEPWEKAMYLSETVAVATRQGRRLVTGQMRPCGFSRVEEFTNVVKTIPIDMTVNQLIVSMSGDLYLVKVHATRSPIIIPLARESKWTPIVGAFNRVIKKSEESAQAGRTMTDAKKYWEGRRKAEELMRRAMVDMESDLLGPFAPLLLPSKQLTKTGESVAASLCRYGTGGMRKEMAREMVSLATQIKEEKYKQLVECMAHVEGWNKEQVDELLGLKKGLEKEESNRWIVDTKDRPFVFFVLSTELSHIPWEAVSLLDNAAHCSRLVSIHQLVSLLHSFEKVPHSANPTSAFYILDPANDLEKTTERLTPVVEKLPWKGVVGRAPDRHDTASLITNNDFLIFLGHGDGLRYISRSIVRKTKCKAVVLLMGCSSVHTVHEGRGMDGKGAVLDYSVASCPCIVGCLYLVTDGEIDKYFTALVDEGLARHLNKEDPSPSSQLRLHLEAMSRARGAVKLKYLTGAAVVSYGIPIDIRVEDD</sequence>
<evidence type="ECO:0000259" key="6">
    <source>
        <dbReference type="PROSITE" id="PS51700"/>
    </source>
</evidence>
<evidence type="ECO:0000256" key="5">
    <source>
        <dbReference type="SAM" id="MobiDB-lite"/>
    </source>
</evidence>
<dbReference type="GO" id="GO:0072686">
    <property type="term" value="C:mitotic spindle"/>
    <property type="evidence" value="ECO:0007669"/>
    <property type="project" value="TreeGrafter"/>
</dbReference>
<feature type="compositionally biased region" description="Basic and acidic residues" evidence="5">
    <location>
        <begin position="639"/>
        <end position="650"/>
    </location>
</feature>
<feature type="domain" description="Peptidase C50" evidence="6">
    <location>
        <begin position="969"/>
        <end position="1063"/>
    </location>
</feature>
<evidence type="ECO:0000256" key="3">
    <source>
        <dbReference type="ARBA" id="ARBA00022801"/>
    </source>
</evidence>
<evidence type="ECO:0000256" key="1">
    <source>
        <dbReference type="ARBA" id="ARBA00000451"/>
    </source>
</evidence>
<protein>
    <recommendedName>
        <fullName evidence="2">separase</fullName>
        <ecNumber evidence="2">3.4.22.49</ecNumber>
    </recommendedName>
</protein>
<name>A0AAV5W0C8_9BILA</name>
<feature type="compositionally biased region" description="Polar residues" evidence="5">
    <location>
        <begin position="617"/>
        <end position="633"/>
    </location>
</feature>
<evidence type="ECO:0000313" key="7">
    <source>
        <dbReference type="EMBL" id="GMT25280.1"/>
    </source>
</evidence>
<gene>
    <name evidence="7" type="ORF">PFISCL1PPCAC_16577</name>
</gene>
<dbReference type="PROSITE" id="PS51700">
    <property type="entry name" value="SEPARIN"/>
    <property type="match status" value="1"/>
</dbReference>
<dbReference type="GO" id="GO:0005634">
    <property type="term" value="C:nucleus"/>
    <property type="evidence" value="ECO:0007669"/>
    <property type="project" value="InterPro"/>
</dbReference>
<dbReference type="EC" id="3.4.22.49" evidence="2"/>
<feature type="region of interest" description="Disordered" evidence="5">
    <location>
        <begin position="598"/>
        <end position="655"/>
    </location>
</feature>
<dbReference type="PANTHER" id="PTHR12792">
    <property type="entry name" value="EXTRA SPINDLE POLES 1-RELATED"/>
    <property type="match status" value="1"/>
</dbReference>
<keyword evidence="8" id="KW-1185">Reference proteome</keyword>
<dbReference type="InterPro" id="IPR005314">
    <property type="entry name" value="Peptidase_C50"/>
</dbReference>
<proteinExistence type="predicted"/>
<dbReference type="GO" id="GO:0006508">
    <property type="term" value="P:proteolysis"/>
    <property type="evidence" value="ECO:0007669"/>
    <property type="project" value="InterPro"/>
</dbReference>
<dbReference type="AlphaFoldDB" id="A0AAV5W0C8"/>
<comment type="catalytic activity">
    <reaction evidence="1">
        <text>All bonds known to be hydrolyzed by this endopeptidase have arginine in P1 and an acidic residue in P4. P6 is often occupied by an acidic residue or by a hydroxy-amino-acid residue, the phosphorylation of which enhances cleavage.</text>
        <dbReference type="EC" id="3.4.22.49"/>
    </reaction>
</comment>
<dbReference type="GO" id="GO:0004197">
    <property type="term" value="F:cysteine-type endopeptidase activity"/>
    <property type="evidence" value="ECO:0007669"/>
    <property type="project" value="InterPro"/>
</dbReference>
<dbReference type="EMBL" id="BTSY01000004">
    <property type="protein sequence ID" value="GMT25280.1"/>
    <property type="molecule type" value="Genomic_DNA"/>
</dbReference>
<organism evidence="7 8">
    <name type="scientific">Pristionchus fissidentatus</name>
    <dbReference type="NCBI Taxonomy" id="1538716"/>
    <lineage>
        <taxon>Eukaryota</taxon>
        <taxon>Metazoa</taxon>
        <taxon>Ecdysozoa</taxon>
        <taxon>Nematoda</taxon>
        <taxon>Chromadorea</taxon>
        <taxon>Rhabditida</taxon>
        <taxon>Rhabditina</taxon>
        <taxon>Diplogasteromorpha</taxon>
        <taxon>Diplogasteroidea</taxon>
        <taxon>Neodiplogasteridae</taxon>
        <taxon>Pristionchus</taxon>
    </lineage>
</organism>
<accession>A0AAV5W0C8</accession>
<feature type="non-terminal residue" evidence="7">
    <location>
        <position position="1"/>
    </location>
</feature>
<keyword evidence="3" id="KW-0378">Hydrolase</keyword>
<evidence type="ECO:0000256" key="2">
    <source>
        <dbReference type="ARBA" id="ARBA00012489"/>
    </source>
</evidence>